<sequence length="141" mass="16805">MTDQTPRWYYRFDNYQRAFNLLREAIEQETPLTQLEKEGVIQRFEPTMELAWKTLKDYLESEGVVFDQITPRAVIRRAFEAGVITQGDVWQKALDARNRMSHTYNFDTFERVIADIHESYLHVFDELHEFLLTQQINADSP</sequence>
<accession>A0AAU8LQQ0</accession>
<dbReference type="KEGG" id="eaj:Q3M24_15020"/>
<dbReference type="InterPro" id="IPR010235">
    <property type="entry name" value="HepT"/>
</dbReference>
<reference evidence="1" key="2">
    <citation type="submission" date="2024-06" db="EMBL/GenBank/DDBJ databases">
        <authorList>
            <person name="Plum-Jensen L.E."/>
            <person name="Schramm A."/>
            <person name="Marshall I.P.G."/>
        </authorList>
    </citation>
    <scope>NUCLEOTIDE SEQUENCE</scope>
    <source>
        <strain evidence="1">Rat1</strain>
    </source>
</reference>
<dbReference type="Gene3D" id="1.20.120.330">
    <property type="entry name" value="Nucleotidyltransferases domain 2"/>
    <property type="match status" value="1"/>
</dbReference>
<dbReference type="Pfam" id="PF08780">
    <property type="entry name" value="NTase_sub_bind"/>
    <property type="match status" value="1"/>
</dbReference>
<gene>
    <name evidence="1" type="ORF">Q3M24_15020</name>
</gene>
<protein>
    <submittedName>
        <fullName evidence="1">Nucleotidyltransferase substrate binding protein</fullName>
    </submittedName>
</protein>
<proteinExistence type="predicted"/>
<dbReference type="EMBL" id="CP159373">
    <property type="protein sequence ID" value="XCN71613.1"/>
    <property type="molecule type" value="Genomic_DNA"/>
</dbReference>
<dbReference type="SUPFAM" id="SSF81593">
    <property type="entry name" value="Nucleotidyltransferase substrate binding subunit/domain"/>
    <property type="match status" value="1"/>
</dbReference>
<reference evidence="1" key="1">
    <citation type="journal article" date="2024" name="Syst. Appl. Microbiol.">
        <title>First single-strain enrichments of Electrothrix cable bacteria, description of E. aestuarii sp. nov. and E. rattekaaiensis sp. nov., and proposal of a cable bacteria taxonomy following the rules of the SeqCode.</title>
        <authorList>
            <person name="Plum-Jensen L.E."/>
            <person name="Schramm A."/>
            <person name="Marshall I.P.G."/>
        </authorList>
    </citation>
    <scope>NUCLEOTIDE SEQUENCE</scope>
    <source>
        <strain evidence="1">Rat1</strain>
    </source>
</reference>
<dbReference type="NCBIfam" id="TIGR01987">
    <property type="entry name" value="HI0074"/>
    <property type="match status" value="1"/>
</dbReference>
<organism evidence="1">
    <name type="scientific">Candidatus Electrothrix aestuarii</name>
    <dbReference type="NCBI Taxonomy" id="3062594"/>
    <lineage>
        <taxon>Bacteria</taxon>
        <taxon>Pseudomonadati</taxon>
        <taxon>Thermodesulfobacteriota</taxon>
        <taxon>Desulfobulbia</taxon>
        <taxon>Desulfobulbales</taxon>
        <taxon>Desulfobulbaceae</taxon>
        <taxon>Candidatus Electrothrix</taxon>
    </lineage>
</organism>
<dbReference type="AlphaFoldDB" id="A0AAU8LQQ0"/>
<name>A0AAU8LQQ0_9BACT</name>
<evidence type="ECO:0000313" key="1">
    <source>
        <dbReference type="EMBL" id="XCN71613.1"/>
    </source>
</evidence>